<name>A0AC34RDI9_9BILA</name>
<reference evidence="2" key="1">
    <citation type="submission" date="2022-11" db="UniProtKB">
        <authorList>
            <consortium name="WormBaseParasite"/>
        </authorList>
    </citation>
    <scope>IDENTIFICATION</scope>
</reference>
<organism evidence="1 2">
    <name type="scientific">Panagrolaimus sp. JU765</name>
    <dbReference type="NCBI Taxonomy" id="591449"/>
    <lineage>
        <taxon>Eukaryota</taxon>
        <taxon>Metazoa</taxon>
        <taxon>Ecdysozoa</taxon>
        <taxon>Nematoda</taxon>
        <taxon>Chromadorea</taxon>
        <taxon>Rhabditida</taxon>
        <taxon>Tylenchina</taxon>
        <taxon>Panagrolaimomorpha</taxon>
        <taxon>Panagrolaimoidea</taxon>
        <taxon>Panagrolaimidae</taxon>
        <taxon>Panagrolaimus</taxon>
    </lineage>
</organism>
<evidence type="ECO:0000313" key="2">
    <source>
        <dbReference type="WBParaSite" id="JU765_v2.g5830.t1"/>
    </source>
</evidence>
<proteinExistence type="predicted"/>
<dbReference type="WBParaSite" id="JU765_v2.g5830.t1">
    <property type="protein sequence ID" value="JU765_v2.g5830.t1"/>
    <property type="gene ID" value="JU765_v2.g5830"/>
</dbReference>
<sequence length="79" mass="9348">MQHSDFLFDAIEYLLNEWKGPKEEKLIEHVEFLTAGDTDKHKIERFAKWLCLSGACKNLTFVNTQEYHPFGSLRLEFKN</sequence>
<evidence type="ECO:0000313" key="1">
    <source>
        <dbReference type="Proteomes" id="UP000887576"/>
    </source>
</evidence>
<accession>A0AC34RDI9</accession>
<protein>
    <submittedName>
        <fullName evidence="2">Uncharacterized protein</fullName>
    </submittedName>
</protein>
<dbReference type="Proteomes" id="UP000887576">
    <property type="component" value="Unplaced"/>
</dbReference>